<dbReference type="GO" id="GO:0020037">
    <property type="term" value="F:heme binding"/>
    <property type="evidence" value="ECO:0000318"/>
    <property type="project" value="GO_Central"/>
</dbReference>
<comment type="cofactor">
    <cofactor evidence="7">
        <name>FMN</name>
        <dbReference type="ChEBI" id="CHEBI:58210"/>
    </cofactor>
    <text evidence="7">Binds 1 FMN per subunit.</text>
</comment>
<evidence type="ECO:0000313" key="10">
    <source>
        <dbReference type="Proteomes" id="UP000002008"/>
    </source>
</evidence>
<keyword evidence="7" id="KW-0479">Metal-binding</keyword>
<dbReference type="GO" id="GO:0030091">
    <property type="term" value="P:protein repair"/>
    <property type="evidence" value="ECO:0007669"/>
    <property type="project" value="UniProtKB-UniRule"/>
</dbReference>
<feature type="transmembrane region" description="Helical" evidence="7">
    <location>
        <begin position="51"/>
        <end position="71"/>
    </location>
</feature>
<evidence type="ECO:0000256" key="4">
    <source>
        <dbReference type="ARBA" id="ARBA00022989"/>
    </source>
</evidence>
<keyword evidence="10" id="KW-1185">Reference proteome</keyword>
<sequence>MSGKLAAPHISPLLRIIPHIIGLLPLVLLIGDGLADRLTVNPIQYLTQRTGWFALILLLATLACTPLNRWFGWKQVMRWRRPLGLYSFGYAGLHLAIFVALDYGFDLSLILQTISEKRYIIAGLLAFALLLPLAITSTSGWQRRLKHWWRRLHRLVYLAAILAVIHYLWLSKDPRPALIAGGLLGILLLSRLIGRQSWQRMVQWSHERIKRQISSRR</sequence>
<feature type="transmembrane region" description="Helical" evidence="7">
    <location>
        <begin position="176"/>
        <end position="194"/>
    </location>
</feature>
<gene>
    <name evidence="7" type="primary">msrQ</name>
    <name evidence="9" type="ordered locus">Caur_2000</name>
</gene>
<evidence type="ECO:0000259" key="8">
    <source>
        <dbReference type="Pfam" id="PF01794"/>
    </source>
</evidence>
<dbReference type="EnsemblBacteria" id="ABY35215">
    <property type="protein sequence ID" value="ABY35215"/>
    <property type="gene ID" value="Caur_2000"/>
</dbReference>
<dbReference type="GO" id="GO:0010181">
    <property type="term" value="F:FMN binding"/>
    <property type="evidence" value="ECO:0000318"/>
    <property type="project" value="GO_Central"/>
</dbReference>
<evidence type="ECO:0000313" key="9">
    <source>
        <dbReference type="EMBL" id="ABY35215.1"/>
    </source>
</evidence>
<dbReference type="PANTHER" id="PTHR36964:SF1">
    <property type="entry name" value="PROTEIN-METHIONINE-SULFOXIDE REDUCTASE HEME-BINDING SUBUNIT MSRQ"/>
    <property type="match status" value="1"/>
</dbReference>
<keyword evidence="4 7" id="KW-1133">Transmembrane helix</keyword>
<dbReference type="Pfam" id="PF01794">
    <property type="entry name" value="Ferric_reduct"/>
    <property type="match status" value="1"/>
</dbReference>
<dbReference type="STRING" id="324602.Caur_2000"/>
<proteinExistence type="inferred from homology"/>
<dbReference type="KEGG" id="cau:Caur_2000"/>
<dbReference type="InterPro" id="IPR013130">
    <property type="entry name" value="Fe3_Rdtase_TM_dom"/>
</dbReference>
<organism evidence="9 10">
    <name type="scientific">Chloroflexus aurantiacus (strain ATCC 29366 / DSM 635 / J-10-fl)</name>
    <dbReference type="NCBI Taxonomy" id="324602"/>
    <lineage>
        <taxon>Bacteria</taxon>
        <taxon>Bacillati</taxon>
        <taxon>Chloroflexota</taxon>
        <taxon>Chloroflexia</taxon>
        <taxon>Chloroflexales</taxon>
        <taxon>Chloroflexineae</taxon>
        <taxon>Chloroflexaceae</taxon>
        <taxon>Chloroflexus</taxon>
    </lineage>
</organism>
<keyword evidence="7" id="KW-0349">Heme</keyword>
<comment type="subunit">
    <text evidence="7">Heterodimer of a catalytic subunit (MsrP) and a heme-binding subunit (MsrQ).</text>
</comment>
<keyword evidence="2 7" id="KW-0813">Transport</keyword>
<evidence type="ECO:0000256" key="1">
    <source>
        <dbReference type="ARBA" id="ARBA00004141"/>
    </source>
</evidence>
<comment type="subcellular location">
    <subcellularLocation>
        <location evidence="7">Cell membrane</location>
        <topology evidence="7">Multi-pass membrane protein</topology>
    </subcellularLocation>
    <subcellularLocation>
        <location evidence="1">Membrane</location>
        <topology evidence="1">Multi-pass membrane protein</topology>
    </subcellularLocation>
</comment>
<dbReference type="HAMAP" id="MF_01207">
    <property type="entry name" value="MsrQ"/>
    <property type="match status" value="1"/>
</dbReference>
<feature type="transmembrane region" description="Helical" evidence="7">
    <location>
        <begin position="121"/>
        <end position="140"/>
    </location>
</feature>
<dbReference type="PANTHER" id="PTHR36964">
    <property type="entry name" value="PROTEIN-METHIONINE-SULFOXIDE REDUCTASE HEME-BINDING SUBUNIT MSRQ"/>
    <property type="match status" value="1"/>
</dbReference>
<evidence type="ECO:0000256" key="6">
    <source>
        <dbReference type="ARBA" id="ARBA00023136"/>
    </source>
</evidence>
<evidence type="ECO:0000256" key="7">
    <source>
        <dbReference type="HAMAP-Rule" id="MF_01207"/>
    </source>
</evidence>
<dbReference type="GO" id="GO:0009055">
    <property type="term" value="F:electron transfer activity"/>
    <property type="evidence" value="ECO:0007669"/>
    <property type="project" value="UniProtKB-UniRule"/>
</dbReference>
<dbReference type="AlphaFoldDB" id="A9WEF3"/>
<dbReference type="EMBL" id="CP000909">
    <property type="protein sequence ID" value="ABY35215.1"/>
    <property type="molecule type" value="Genomic_DNA"/>
</dbReference>
<dbReference type="PATRIC" id="fig|324602.8.peg.2270"/>
<keyword evidence="7" id="KW-0288">FMN</keyword>
<feature type="transmembrane region" description="Helical" evidence="7">
    <location>
        <begin position="12"/>
        <end position="31"/>
    </location>
</feature>
<keyword evidence="3 7" id="KW-0812">Transmembrane</keyword>
<keyword evidence="7" id="KW-0285">Flavoprotein</keyword>
<comment type="similarity">
    <text evidence="7">Belongs to the MsrQ family.</text>
</comment>
<dbReference type="HOGENOM" id="CLU_080662_0_1_0"/>
<comment type="function">
    <text evidence="7">Part of the MsrPQ system that repairs oxidized cell envelope proteins containing methionine sulfoxide residues (Met-O), using respiratory chain electrons. Thus protects these proteins from oxidative-stress damage caused by reactive species of oxygen and chlorine. MsrPQ is essential for the maintenance of envelope integrity under bleach stress, rescuing a wide series of structurally unrelated cell envelope proteins from methionine oxidation. MsrQ provides electrons for reduction to the reductase catalytic subunit MsrP, using the quinone pool of the respiratory chain.</text>
</comment>
<dbReference type="GO" id="GO:0016679">
    <property type="term" value="F:oxidoreductase activity, acting on diphenols and related substances as donors"/>
    <property type="evidence" value="ECO:0000318"/>
    <property type="project" value="GO_Central"/>
</dbReference>
<dbReference type="GO" id="GO:0046872">
    <property type="term" value="F:metal ion binding"/>
    <property type="evidence" value="ECO:0007669"/>
    <property type="project" value="UniProtKB-KW"/>
</dbReference>
<reference evidence="10" key="1">
    <citation type="journal article" date="2011" name="BMC Genomics">
        <title>Complete genome sequence of the filamentous anoxygenic phototrophic bacterium Chloroflexus aurantiacus.</title>
        <authorList>
            <person name="Tang K.H."/>
            <person name="Barry K."/>
            <person name="Chertkov O."/>
            <person name="Dalin E."/>
            <person name="Han C.S."/>
            <person name="Hauser L.J."/>
            <person name="Honchak B.M."/>
            <person name="Karbach L.E."/>
            <person name="Land M.L."/>
            <person name="Lapidus A."/>
            <person name="Larimer F.W."/>
            <person name="Mikhailova N."/>
            <person name="Pitluck S."/>
            <person name="Pierson B.K."/>
            <person name="Blankenship R.E."/>
        </authorList>
    </citation>
    <scope>NUCLEOTIDE SEQUENCE [LARGE SCALE GENOMIC DNA]</scope>
    <source>
        <strain evidence="10">ATCC 29366 / DSM 635 / J-10-fl</strain>
    </source>
</reference>
<dbReference type="Proteomes" id="UP000002008">
    <property type="component" value="Chromosome"/>
</dbReference>
<comment type="cofactor">
    <cofactor evidence="7">
        <name>heme b</name>
        <dbReference type="ChEBI" id="CHEBI:60344"/>
    </cofactor>
    <text evidence="7">Binds 1 heme b (iron(II)-protoporphyrin IX) group per subunit.</text>
</comment>
<evidence type="ECO:0000256" key="5">
    <source>
        <dbReference type="ARBA" id="ARBA00023004"/>
    </source>
</evidence>
<dbReference type="InParanoid" id="A9WEF3"/>
<dbReference type="GO" id="GO:0005886">
    <property type="term" value="C:plasma membrane"/>
    <property type="evidence" value="ECO:0000318"/>
    <property type="project" value="GO_Central"/>
</dbReference>
<protein>
    <recommendedName>
        <fullName evidence="7">Protein-methionine-sulfoxide reductase heme-binding subunit MsrQ</fullName>
    </recommendedName>
    <alternativeName>
        <fullName evidence="7">Flavocytochrome MsrQ</fullName>
    </alternativeName>
</protein>
<keyword evidence="7" id="KW-0249">Electron transport</keyword>
<evidence type="ECO:0000256" key="3">
    <source>
        <dbReference type="ARBA" id="ARBA00022692"/>
    </source>
</evidence>
<accession>A9WEF3</accession>
<feature type="transmembrane region" description="Helical" evidence="7">
    <location>
        <begin position="152"/>
        <end position="170"/>
    </location>
</feature>
<keyword evidence="5 7" id="KW-0408">Iron</keyword>
<evidence type="ECO:0000256" key="2">
    <source>
        <dbReference type="ARBA" id="ARBA00022448"/>
    </source>
</evidence>
<keyword evidence="7" id="KW-1003">Cell membrane</keyword>
<dbReference type="eggNOG" id="COG2717">
    <property type="taxonomic scope" value="Bacteria"/>
</dbReference>
<keyword evidence="6 7" id="KW-0472">Membrane</keyword>
<dbReference type="RefSeq" id="WP_012257869.1">
    <property type="nucleotide sequence ID" value="NC_010175.1"/>
</dbReference>
<feature type="domain" description="Ferric oxidoreductase" evidence="8">
    <location>
        <begin position="50"/>
        <end position="164"/>
    </location>
</feature>
<feature type="transmembrane region" description="Helical" evidence="7">
    <location>
        <begin position="83"/>
        <end position="101"/>
    </location>
</feature>
<dbReference type="InterPro" id="IPR022837">
    <property type="entry name" value="MsrQ-like"/>
</dbReference>
<name>A9WEF3_CHLAA</name>